<dbReference type="AlphaFoldDB" id="Q1AUS9"/>
<dbReference type="InterPro" id="IPR009057">
    <property type="entry name" value="Homeodomain-like_sf"/>
</dbReference>
<sequence length="250" mass="28232">MNRRSSFVASQEHHTHQPQGATACMQSIALTPKERKNLVARMKRERKPSRRLRMHIVFLLAADGHRPTRIARVLYCSCTTVYAVVGRFVGEEEAAFEDRGRRGPKPPLLDRSACERIVQALVGEDIPTVHGWLRSRWSRSLLVLQLFSKSGRCLLVEKPSDLPCTASSSAGGGHVPFRLPKIPKRSEKDSKRSSRCLSERDLSSRTRPGQVRSFCNFLQEGDSAHRSTSITSFAPQSPERRCSRSFSMFR</sequence>
<dbReference type="PROSITE" id="PS51257">
    <property type="entry name" value="PROKAR_LIPOPROTEIN"/>
    <property type="match status" value="1"/>
</dbReference>
<reference evidence="2 3" key="1">
    <citation type="submission" date="2006-06" db="EMBL/GenBank/DDBJ databases">
        <title>Complete sequence of Rubrobacter xylanophilus DSM 9941.</title>
        <authorList>
            <consortium name="US DOE Joint Genome Institute"/>
            <person name="Copeland A."/>
            <person name="Lucas S."/>
            <person name="Lapidus A."/>
            <person name="Barry K."/>
            <person name="Detter J.C."/>
            <person name="Glavina del Rio T."/>
            <person name="Hammon N."/>
            <person name="Israni S."/>
            <person name="Dalin E."/>
            <person name="Tice H."/>
            <person name="Pitluck S."/>
            <person name="Munk A.C."/>
            <person name="Brettin T."/>
            <person name="Bruce D."/>
            <person name="Han C."/>
            <person name="Tapia R."/>
            <person name="Gilna P."/>
            <person name="Schmutz J."/>
            <person name="Larimer F."/>
            <person name="Land M."/>
            <person name="Hauser L."/>
            <person name="Kyrpides N."/>
            <person name="Lykidis A."/>
            <person name="da Costa M.S."/>
            <person name="Rainey F.A."/>
            <person name="Empadinhas N."/>
            <person name="Jolivet E."/>
            <person name="Battista J.R."/>
            <person name="Richardson P."/>
        </authorList>
    </citation>
    <scope>NUCLEOTIDE SEQUENCE [LARGE SCALE GENOMIC DNA]</scope>
    <source>
        <strain evidence="3">DSM 9941 / NBRC 16129 / PRD-1</strain>
    </source>
</reference>
<feature type="region of interest" description="Disordered" evidence="1">
    <location>
        <begin position="175"/>
        <end position="204"/>
    </location>
</feature>
<evidence type="ECO:0000313" key="3">
    <source>
        <dbReference type="Proteomes" id="UP000006637"/>
    </source>
</evidence>
<evidence type="ECO:0000256" key="1">
    <source>
        <dbReference type="SAM" id="MobiDB-lite"/>
    </source>
</evidence>
<dbReference type="Proteomes" id="UP000006637">
    <property type="component" value="Chromosome"/>
</dbReference>
<feature type="region of interest" description="Disordered" evidence="1">
    <location>
        <begin position="228"/>
        <end position="250"/>
    </location>
</feature>
<organism evidence="2 3">
    <name type="scientific">Rubrobacter xylanophilus (strain DSM 9941 / JCM 11954 / NBRC 16129 / PRD-1)</name>
    <dbReference type="NCBI Taxonomy" id="266117"/>
    <lineage>
        <taxon>Bacteria</taxon>
        <taxon>Bacillati</taxon>
        <taxon>Actinomycetota</taxon>
        <taxon>Rubrobacteria</taxon>
        <taxon>Rubrobacterales</taxon>
        <taxon>Rubrobacteraceae</taxon>
        <taxon>Rubrobacter</taxon>
    </lineage>
</organism>
<proteinExistence type="predicted"/>
<evidence type="ECO:0000313" key="2">
    <source>
        <dbReference type="EMBL" id="ABG04849.1"/>
    </source>
</evidence>
<feature type="region of interest" description="Disordered" evidence="1">
    <location>
        <begin position="1"/>
        <end position="21"/>
    </location>
</feature>
<dbReference type="HOGENOM" id="CLU_1110754_0_0_11"/>
<dbReference type="EMBL" id="CP000386">
    <property type="protein sequence ID" value="ABG04849.1"/>
    <property type="molecule type" value="Genomic_DNA"/>
</dbReference>
<gene>
    <name evidence="2" type="ordered locus">Rxyl_1901</name>
</gene>
<protein>
    <submittedName>
        <fullName evidence="2">Uncharacterized protein</fullName>
    </submittedName>
</protein>
<feature type="compositionally biased region" description="Basic and acidic residues" evidence="1">
    <location>
        <begin position="184"/>
        <end position="204"/>
    </location>
</feature>
<keyword evidence="3" id="KW-1185">Reference proteome</keyword>
<dbReference type="SUPFAM" id="SSF46689">
    <property type="entry name" value="Homeodomain-like"/>
    <property type="match status" value="1"/>
</dbReference>
<accession>Q1AUS9</accession>
<dbReference type="KEGG" id="rxy:Rxyl_1901"/>
<name>Q1AUS9_RUBXD</name>